<gene>
    <name evidence="1" type="ORF">COZ82_02570</name>
</gene>
<comment type="caution">
    <text evidence="1">The sequence shown here is derived from an EMBL/GenBank/DDBJ whole genome shotgun (WGS) entry which is preliminary data.</text>
</comment>
<reference evidence="2" key="1">
    <citation type="submission" date="2017-09" db="EMBL/GenBank/DDBJ databases">
        <title>Depth-based differentiation of microbial function through sediment-hosted aquifers and enrichment of novel symbionts in the deep terrestrial subsurface.</title>
        <authorList>
            <person name="Probst A.J."/>
            <person name="Ladd B."/>
            <person name="Jarett J.K."/>
            <person name="Geller-Mcgrath D.E."/>
            <person name="Sieber C.M.K."/>
            <person name="Emerson J.B."/>
            <person name="Anantharaman K."/>
            <person name="Thomas B.C."/>
            <person name="Malmstrom R."/>
            <person name="Stieglmeier M."/>
            <person name="Klingl A."/>
            <person name="Woyke T."/>
            <person name="Ryan C.M."/>
            <person name="Banfield J.F."/>
        </authorList>
    </citation>
    <scope>NUCLEOTIDE SEQUENCE [LARGE SCALE GENOMIC DNA]</scope>
</reference>
<accession>A0A2M7INF1</accession>
<dbReference type="EMBL" id="PFHR01000137">
    <property type="protein sequence ID" value="PIW96876.1"/>
    <property type="molecule type" value="Genomic_DNA"/>
</dbReference>
<evidence type="ECO:0000313" key="2">
    <source>
        <dbReference type="Proteomes" id="UP000230837"/>
    </source>
</evidence>
<dbReference type="AlphaFoldDB" id="A0A2M7INF1"/>
<dbReference type="Proteomes" id="UP000230837">
    <property type="component" value="Unassembled WGS sequence"/>
</dbReference>
<name>A0A2M7INF1_9BACT</name>
<dbReference type="Pfam" id="PF09876">
    <property type="entry name" value="DUF2103"/>
    <property type="match status" value="1"/>
</dbReference>
<proteinExistence type="predicted"/>
<sequence>MAKPRGATHTTLTETATEVINILARIPGITMIAPGIIESNRRNSSQRYVTAVFTTAGMELIITGQSVQKVAVHCNQALAPHIFGVLRQHKKLTHIKFKTRERKPGV</sequence>
<dbReference type="InterPro" id="IPR018664">
    <property type="entry name" value="DUF2103_metal-binding"/>
</dbReference>
<protein>
    <submittedName>
        <fullName evidence="1">Uncharacterized protein</fullName>
    </submittedName>
</protein>
<organism evidence="1 2">
    <name type="scientific">Candidatus Kaiserbacteria bacterium CG_4_8_14_3_um_filter_38_9</name>
    <dbReference type="NCBI Taxonomy" id="1974599"/>
    <lineage>
        <taxon>Bacteria</taxon>
        <taxon>Candidatus Kaiseribacteriota</taxon>
    </lineage>
</organism>
<evidence type="ECO:0000313" key="1">
    <source>
        <dbReference type="EMBL" id="PIW96876.1"/>
    </source>
</evidence>